<feature type="region of interest" description="Disordered" evidence="1">
    <location>
        <begin position="13"/>
        <end position="37"/>
    </location>
</feature>
<sequence length="258" mass="29702">MFVAFAAACTPDKPAEQPAQAPKPAPAPIPATTTPTDTLRTYTWQSTMCLYTGRYSTRRYTEEQLNNARQFVYGSAGLETDATVFQPENISKLSLDSLTVEYTKKKALYRGMQLPPQSIWQKLQKSALQELEDEYQAKKLTIQAHTHPEILLTAPYPEACKQGIRGLITHNDSLMLADWQRLAEMQRKQNGSPEGYMKRFNAEYQREDRLLYAKVDLLTFTWWNCINNSIHRVEITEKETQQFMQLFTSVKEDCEEVD</sequence>
<organism evidence="2 3">
    <name type="scientific">Hymenobacter negativus</name>
    <dbReference type="NCBI Taxonomy" id="2795026"/>
    <lineage>
        <taxon>Bacteria</taxon>
        <taxon>Pseudomonadati</taxon>
        <taxon>Bacteroidota</taxon>
        <taxon>Cytophagia</taxon>
        <taxon>Cytophagales</taxon>
        <taxon>Hymenobacteraceae</taxon>
        <taxon>Hymenobacter</taxon>
    </lineage>
</organism>
<accession>A0ABS3Q8R1</accession>
<comment type="caution">
    <text evidence="2">The sequence shown here is derived from an EMBL/GenBank/DDBJ whole genome shotgun (WGS) entry which is preliminary data.</text>
</comment>
<evidence type="ECO:0000313" key="2">
    <source>
        <dbReference type="EMBL" id="MBO2007633.1"/>
    </source>
</evidence>
<evidence type="ECO:0000313" key="3">
    <source>
        <dbReference type="Proteomes" id="UP000664369"/>
    </source>
</evidence>
<proteinExistence type="predicted"/>
<dbReference type="Proteomes" id="UP000664369">
    <property type="component" value="Unassembled WGS sequence"/>
</dbReference>
<reference evidence="2 3" key="1">
    <citation type="submission" date="2021-03" db="EMBL/GenBank/DDBJ databases">
        <authorList>
            <person name="Kim M.K."/>
        </authorList>
    </citation>
    <scope>NUCLEOTIDE SEQUENCE [LARGE SCALE GENOMIC DNA]</scope>
    <source>
        <strain evidence="2 3">BT442</strain>
    </source>
</reference>
<keyword evidence="3" id="KW-1185">Reference proteome</keyword>
<dbReference type="RefSeq" id="WP_208173170.1">
    <property type="nucleotide sequence ID" value="NZ_JAGETZ010000001.1"/>
</dbReference>
<gene>
    <name evidence="2" type="ORF">J4E00_01125</name>
</gene>
<name>A0ABS3Q8R1_9BACT</name>
<protein>
    <submittedName>
        <fullName evidence="2">Uncharacterized protein</fullName>
    </submittedName>
</protein>
<dbReference type="EMBL" id="JAGETZ010000001">
    <property type="protein sequence ID" value="MBO2007633.1"/>
    <property type="molecule type" value="Genomic_DNA"/>
</dbReference>
<evidence type="ECO:0000256" key="1">
    <source>
        <dbReference type="SAM" id="MobiDB-lite"/>
    </source>
</evidence>